<protein>
    <submittedName>
        <fullName evidence="9">Membrane transport protein</fullName>
    </submittedName>
</protein>
<evidence type="ECO:0000256" key="7">
    <source>
        <dbReference type="ARBA" id="ARBA00023136"/>
    </source>
</evidence>
<evidence type="ECO:0000256" key="5">
    <source>
        <dbReference type="ARBA" id="ARBA00022692"/>
    </source>
</evidence>
<dbReference type="RefSeq" id="WP_042531871.1">
    <property type="nucleotide sequence ID" value="NZ_CDGG01000001.1"/>
</dbReference>
<name>A0A0A1MRH3_9BACI</name>
<dbReference type="GO" id="GO:0005886">
    <property type="term" value="C:plasma membrane"/>
    <property type="evidence" value="ECO:0007669"/>
    <property type="project" value="UniProtKB-SubCell"/>
</dbReference>
<dbReference type="EMBL" id="CDGG01000001">
    <property type="protein sequence ID" value="CEI82212.1"/>
    <property type="molecule type" value="Genomic_DNA"/>
</dbReference>
<dbReference type="InterPro" id="IPR038770">
    <property type="entry name" value="Na+/solute_symporter_sf"/>
</dbReference>
<keyword evidence="3" id="KW-0813">Transport</keyword>
<feature type="transmembrane region" description="Helical" evidence="8">
    <location>
        <begin position="169"/>
        <end position="189"/>
    </location>
</feature>
<feature type="transmembrane region" description="Helical" evidence="8">
    <location>
        <begin position="227"/>
        <end position="251"/>
    </location>
</feature>
<reference evidence="9 10" key="1">
    <citation type="submission" date="2014-11" db="EMBL/GenBank/DDBJ databases">
        <authorList>
            <person name="Urmite Genomes Urmite Genomes"/>
        </authorList>
    </citation>
    <scope>NUCLEOTIDE SEQUENCE [LARGE SCALE GENOMIC DNA]</scope>
    <source>
        <strain evidence="9 10">Oc5</strain>
    </source>
</reference>
<accession>A0A0A1MRH3</accession>
<dbReference type="PANTHER" id="PTHR36838:SF1">
    <property type="entry name" value="SLR1864 PROTEIN"/>
    <property type="match status" value="1"/>
</dbReference>
<feature type="transmembrane region" description="Helical" evidence="8">
    <location>
        <begin position="257"/>
        <end position="277"/>
    </location>
</feature>
<evidence type="ECO:0000256" key="8">
    <source>
        <dbReference type="SAM" id="Phobius"/>
    </source>
</evidence>
<dbReference type="OrthoDB" id="9798064at2"/>
<feature type="transmembrane region" description="Helical" evidence="8">
    <location>
        <begin position="201"/>
        <end position="220"/>
    </location>
</feature>
<sequence>MDTLFTLAYEIGSLYIIVAIGWIIRRKGLISEQGQRSFTTLLLYIALPCLIISSMHMPFQYEQAYGALIMFVLSIYIMGGTLFVSRFITKKLTLPVNRSAVFENVILFGNQGFIGMVIILQLFGQEGVLFASVFNLIYYVLMWTYAIYIMNPEGLPVSKTMFILKNPGFLATIAGFILFIFPVQFPAFIMDPIATIGQMTVPLSMIMIGMMISTVTYAKVLAYMKDIFVYIAVMIRLFIYPIVFFLPLLLFKLPFELFMIACLLSATPSPATISMYAQVYAGDMEFSAVVVFFSTLLSVVSIPIVYLVFLLLI</sequence>
<feature type="transmembrane region" description="Helical" evidence="8">
    <location>
        <begin position="100"/>
        <end position="123"/>
    </location>
</feature>
<keyword evidence="6 8" id="KW-1133">Transmembrane helix</keyword>
<feature type="transmembrane region" description="Helical" evidence="8">
    <location>
        <begin position="65"/>
        <end position="88"/>
    </location>
</feature>
<feature type="transmembrane region" description="Helical" evidence="8">
    <location>
        <begin position="6"/>
        <end position="25"/>
    </location>
</feature>
<feature type="transmembrane region" description="Helical" evidence="8">
    <location>
        <begin position="289"/>
        <end position="312"/>
    </location>
</feature>
<dbReference type="AlphaFoldDB" id="A0A0A1MRH3"/>
<evidence type="ECO:0000256" key="3">
    <source>
        <dbReference type="ARBA" id="ARBA00022448"/>
    </source>
</evidence>
<comment type="similarity">
    <text evidence="2">Belongs to the auxin efflux carrier (TC 2.A.69) family.</text>
</comment>
<dbReference type="Pfam" id="PF03547">
    <property type="entry name" value="Mem_trans"/>
    <property type="match status" value="2"/>
</dbReference>
<proteinExistence type="inferred from homology"/>
<dbReference type="PANTHER" id="PTHR36838">
    <property type="entry name" value="AUXIN EFFLUX CARRIER FAMILY PROTEIN"/>
    <property type="match status" value="1"/>
</dbReference>
<evidence type="ECO:0000256" key="6">
    <source>
        <dbReference type="ARBA" id="ARBA00022989"/>
    </source>
</evidence>
<comment type="subcellular location">
    <subcellularLocation>
        <location evidence="1">Cell membrane</location>
        <topology evidence="1">Multi-pass membrane protein</topology>
    </subcellularLocation>
</comment>
<keyword evidence="7 8" id="KW-0472">Membrane</keyword>
<keyword evidence="10" id="KW-1185">Reference proteome</keyword>
<evidence type="ECO:0000313" key="9">
    <source>
        <dbReference type="EMBL" id="CEI82212.1"/>
    </source>
</evidence>
<gene>
    <name evidence="9" type="ORF">BN997_02071</name>
</gene>
<dbReference type="Gene3D" id="1.20.1530.20">
    <property type="match status" value="1"/>
</dbReference>
<organism evidence="9 10">
    <name type="scientific">Oceanobacillus oncorhynchi</name>
    <dbReference type="NCBI Taxonomy" id="545501"/>
    <lineage>
        <taxon>Bacteria</taxon>
        <taxon>Bacillati</taxon>
        <taxon>Bacillota</taxon>
        <taxon>Bacilli</taxon>
        <taxon>Bacillales</taxon>
        <taxon>Bacillaceae</taxon>
        <taxon>Oceanobacillus</taxon>
    </lineage>
</organism>
<feature type="transmembrane region" description="Helical" evidence="8">
    <location>
        <begin position="129"/>
        <end position="148"/>
    </location>
</feature>
<dbReference type="InterPro" id="IPR004776">
    <property type="entry name" value="Mem_transp_PIN-like"/>
</dbReference>
<evidence type="ECO:0000256" key="1">
    <source>
        <dbReference type="ARBA" id="ARBA00004651"/>
    </source>
</evidence>
<evidence type="ECO:0000256" key="4">
    <source>
        <dbReference type="ARBA" id="ARBA00022475"/>
    </source>
</evidence>
<evidence type="ECO:0000313" key="10">
    <source>
        <dbReference type="Proteomes" id="UP000040453"/>
    </source>
</evidence>
<evidence type="ECO:0000256" key="2">
    <source>
        <dbReference type="ARBA" id="ARBA00010145"/>
    </source>
</evidence>
<dbReference type="STRING" id="545501.BN997_02071"/>
<dbReference type="Proteomes" id="UP000040453">
    <property type="component" value="Unassembled WGS sequence"/>
</dbReference>
<feature type="transmembrane region" description="Helical" evidence="8">
    <location>
        <begin position="37"/>
        <end position="59"/>
    </location>
</feature>
<keyword evidence="4" id="KW-1003">Cell membrane</keyword>
<keyword evidence="5 8" id="KW-0812">Transmembrane</keyword>
<dbReference type="GO" id="GO:0055085">
    <property type="term" value="P:transmembrane transport"/>
    <property type="evidence" value="ECO:0007669"/>
    <property type="project" value="InterPro"/>
</dbReference>